<evidence type="ECO:0000256" key="6">
    <source>
        <dbReference type="ARBA" id="ARBA00022692"/>
    </source>
</evidence>
<dbReference type="PANTHER" id="PTHR32552:SF82">
    <property type="entry name" value="FCUA PROTEIN"/>
    <property type="match status" value="1"/>
</dbReference>
<feature type="domain" description="TonB-dependent receptor plug" evidence="18">
    <location>
        <begin position="116"/>
        <end position="213"/>
    </location>
</feature>
<proteinExistence type="inferred from homology"/>
<feature type="short sequence motif" description="TonB C-terminal box" evidence="15">
    <location>
        <begin position="740"/>
        <end position="757"/>
    </location>
</feature>
<feature type="domain" description="TonB-dependent receptor-like beta-barrel" evidence="17">
    <location>
        <begin position="334"/>
        <end position="727"/>
    </location>
</feature>
<keyword evidence="8" id="KW-0408">Iron</keyword>
<dbReference type="SUPFAM" id="SSF56935">
    <property type="entry name" value="Porins"/>
    <property type="match status" value="1"/>
</dbReference>
<dbReference type="AlphaFoldDB" id="A0AAW8JIJ5"/>
<reference evidence="19" key="1">
    <citation type="submission" date="2023-08" db="EMBL/GenBank/DDBJ databases">
        <title>Emergence of clinically-relevant ST2 carbapenem-resistant Acinetobacter baumannii strains in hospital sewages in Zhejiang, East of China.</title>
        <authorList>
            <person name="Kaichao C."/>
            <person name="Zhang R."/>
        </authorList>
    </citation>
    <scope>NUCLEOTIDE SEQUENCE</scope>
    <source>
        <strain evidence="19">M-SY-60</strain>
    </source>
</reference>
<evidence type="ECO:0000256" key="16">
    <source>
        <dbReference type="RuleBase" id="RU003357"/>
    </source>
</evidence>
<sequence length="757" mass="82122">MKNDIRGNRKKAAQSKLQSKKSFVLNHIASAQMALLMGVSVGTVFVCAPSAYAEATIDSAETLKKNQENSAIAQQQSTEVTQIPALQAVAESDDVYAGGQVAKKSKIGFLGDKDFMETPFNTISYTDKYVADKQAKDITEVIAATDPSVFTNGASGGWSENYYIRGFASSTSDMSMNGLFGITPFYRTSPEMFERVEVLKGPSALLNGMPPAGSVGGTVNLVTKKAGDEPLARVTTTYMSDSQFGGHIDLGRRFGENKEFGVRFNGVYRDGEGAVKNQDKETQQFSLGLDWRGERARVSVDAYDAKDRVDGVHRGLNLATGVAIPKPPKADTLLNPDWSFVETKDKGAMIKGEYDLNDKITAYANYGQSNTKYKYNGAMTAIVKDGLGSFETKIGQLAFEVDKKSADAGFKGVFETGPIKHQWVVNGTYYKHDQDDYGIRNVNGAEWTTNLYNPVWGSPVPFTAKANYLYHSTLSTSSYGFADTLSFAEDRVQLTLGARYQTVKPTSSINKQAQYSKSATTPGAALLVKATDKISVYANYIEGLTKGDQAPATAENAGVIFAPQKTKQAELGVKLDQGSFAHTLAVFEIKKPNSSTDISTNYFSANGEQRNRGVEWSFFGTPIEHVRLMGGVTYIDPELSKTVDGKNQGNTATGVPKTQAKLGAEWDTQVAQGTLTLSGNINAVSKQYINQENTLHVPGRTLLDVGARYSTKVADHPVTIRAGVNNLTNKAYWGMPQLSSLVLGAPRTYMLSASYDF</sequence>
<name>A0AAW8JIJ5_9GAMM</name>
<comment type="similarity">
    <text evidence="2 14 16">Belongs to the TonB-dependent receptor family.</text>
</comment>
<dbReference type="GO" id="GO:0015344">
    <property type="term" value="F:siderophore uptake transmembrane transporter activity"/>
    <property type="evidence" value="ECO:0007669"/>
    <property type="project" value="TreeGrafter"/>
</dbReference>
<dbReference type="InterPro" id="IPR039426">
    <property type="entry name" value="TonB-dep_rcpt-like"/>
</dbReference>
<organism evidence="19 20">
    <name type="scientific">Acinetobacter gerneri</name>
    <dbReference type="NCBI Taxonomy" id="202952"/>
    <lineage>
        <taxon>Bacteria</taxon>
        <taxon>Pseudomonadati</taxon>
        <taxon>Pseudomonadota</taxon>
        <taxon>Gammaproteobacteria</taxon>
        <taxon>Moraxellales</taxon>
        <taxon>Moraxellaceae</taxon>
        <taxon>Acinetobacter</taxon>
    </lineage>
</organism>
<evidence type="ECO:0000259" key="17">
    <source>
        <dbReference type="Pfam" id="PF00593"/>
    </source>
</evidence>
<dbReference type="InterPro" id="IPR010917">
    <property type="entry name" value="TonB_rcpt_CS"/>
</dbReference>
<keyword evidence="13 14" id="KW-0998">Cell outer membrane</keyword>
<evidence type="ECO:0000256" key="3">
    <source>
        <dbReference type="ARBA" id="ARBA00022448"/>
    </source>
</evidence>
<evidence type="ECO:0000256" key="12">
    <source>
        <dbReference type="ARBA" id="ARBA00023170"/>
    </source>
</evidence>
<evidence type="ECO:0000256" key="9">
    <source>
        <dbReference type="ARBA" id="ARBA00023065"/>
    </source>
</evidence>
<dbReference type="InterPro" id="IPR000531">
    <property type="entry name" value="Beta-barrel_TonB"/>
</dbReference>
<dbReference type="Proteomes" id="UP001243195">
    <property type="component" value="Unassembled WGS sequence"/>
</dbReference>
<dbReference type="EMBL" id="JAVIDA010000017">
    <property type="protein sequence ID" value="MDQ9072258.1"/>
    <property type="molecule type" value="Genomic_DNA"/>
</dbReference>
<keyword evidence="6 14" id="KW-0812">Transmembrane</keyword>
<evidence type="ECO:0000256" key="5">
    <source>
        <dbReference type="ARBA" id="ARBA00022496"/>
    </source>
</evidence>
<evidence type="ECO:0000256" key="2">
    <source>
        <dbReference type="ARBA" id="ARBA00009810"/>
    </source>
</evidence>
<evidence type="ECO:0000256" key="11">
    <source>
        <dbReference type="ARBA" id="ARBA00023136"/>
    </source>
</evidence>
<dbReference type="PANTHER" id="PTHR32552">
    <property type="entry name" value="FERRICHROME IRON RECEPTOR-RELATED"/>
    <property type="match status" value="1"/>
</dbReference>
<evidence type="ECO:0000256" key="8">
    <source>
        <dbReference type="ARBA" id="ARBA00023004"/>
    </source>
</evidence>
<dbReference type="Pfam" id="PF07715">
    <property type="entry name" value="Plug"/>
    <property type="match status" value="1"/>
</dbReference>
<dbReference type="NCBIfam" id="TIGR01783">
    <property type="entry name" value="TonB-siderophor"/>
    <property type="match status" value="1"/>
</dbReference>
<evidence type="ECO:0000256" key="10">
    <source>
        <dbReference type="ARBA" id="ARBA00023077"/>
    </source>
</evidence>
<gene>
    <name evidence="19" type="ORF">RFH51_12395</name>
</gene>
<dbReference type="InterPro" id="IPR010105">
    <property type="entry name" value="TonB_sidphr_rcpt"/>
</dbReference>
<dbReference type="PROSITE" id="PS01156">
    <property type="entry name" value="TONB_DEPENDENT_REC_2"/>
    <property type="match status" value="1"/>
</dbReference>
<dbReference type="InterPro" id="IPR037066">
    <property type="entry name" value="Plug_dom_sf"/>
</dbReference>
<evidence type="ECO:0000256" key="14">
    <source>
        <dbReference type="PROSITE-ProRule" id="PRU01360"/>
    </source>
</evidence>
<dbReference type="GO" id="GO:0038023">
    <property type="term" value="F:signaling receptor activity"/>
    <property type="evidence" value="ECO:0007669"/>
    <property type="project" value="InterPro"/>
</dbReference>
<evidence type="ECO:0000256" key="1">
    <source>
        <dbReference type="ARBA" id="ARBA00004571"/>
    </source>
</evidence>
<keyword evidence="3 14" id="KW-0813">Transport</keyword>
<dbReference type="Gene3D" id="2.40.170.20">
    <property type="entry name" value="TonB-dependent receptor, beta-barrel domain"/>
    <property type="match status" value="1"/>
</dbReference>
<dbReference type="InterPro" id="IPR036942">
    <property type="entry name" value="Beta-barrel_TonB_sf"/>
</dbReference>
<dbReference type="InterPro" id="IPR012910">
    <property type="entry name" value="Plug_dom"/>
</dbReference>
<evidence type="ECO:0000313" key="20">
    <source>
        <dbReference type="Proteomes" id="UP001243195"/>
    </source>
</evidence>
<keyword evidence="4 14" id="KW-1134">Transmembrane beta strand</keyword>
<evidence type="ECO:0000256" key="4">
    <source>
        <dbReference type="ARBA" id="ARBA00022452"/>
    </source>
</evidence>
<dbReference type="Pfam" id="PF00593">
    <property type="entry name" value="TonB_dep_Rec_b-barrel"/>
    <property type="match status" value="1"/>
</dbReference>
<dbReference type="GO" id="GO:0009279">
    <property type="term" value="C:cell outer membrane"/>
    <property type="evidence" value="ECO:0007669"/>
    <property type="project" value="UniProtKB-SubCell"/>
</dbReference>
<evidence type="ECO:0000256" key="7">
    <source>
        <dbReference type="ARBA" id="ARBA00022729"/>
    </source>
</evidence>
<keyword evidence="7" id="KW-0732">Signal</keyword>
<comment type="caution">
    <text evidence="19">The sequence shown here is derived from an EMBL/GenBank/DDBJ whole genome shotgun (WGS) entry which is preliminary data.</text>
</comment>
<evidence type="ECO:0000259" key="18">
    <source>
        <dbReference type="Pfam" id="PF07715"/>
    </source>
</evidence>
<protein>
    <submittedName>
        <fullName evidence="19">TonB-dependent siderophore receptor</fullName>
    </submittedName>
</protein>
<dbReference type="GO" id="GO:0015891">
    <property type="term" value="P:siderophore transport"/>
    <property type="evidence" value="ECO:0007669"/>
    <property type="project" value="InterPro"/>
</dbReference>
<dbReference type="PROSITE" id="PS52016">
    <property type="entry name" value="TONB_DEPENDENT_REC_3"/>
    <property type="match status" value="1"/>
</dbReference>
<keyword evidence="11 14" id="KW-0472">Membrane</keyword>
<keyword evidence="10 16" id="KW-0798">TonB box</keyword>
<evidence type="ECO:0000256" key="13">
    <source>
        <dbReference type="ARBA" id="ARBA00023237"/>
    </source>
</evidence>
<comment type="subcellular location">
    <subcellularLocation>
        <location evidence="1 14">Cell outer membrane</location>
        <topology evidence="1 14">Multi-pass membrane protein</topology>
    </subcellularLocation>
</comment>
<accession>A0AAW8JIJ5</accession>
<evidence type="ECO:0000313" key="19">
    <source>
        <dbReference type="EMBL" id="MDQ9072258.1"/>
    </source>
</evidence>
<dbReference type="Gene3D" id="2.170.130.10">
    <property type="entry name" value="TonB-dependent receptor, plug domain"/>
    <property type="match status" value="1"/>
</dbReference>
<dbReference type="CDD" id="cd01347">
    <property type="entry name" value="ligand_gated_channel"/>
    <property type="match status" value="1"/>
</dbReference>
<dbReference type="RefSeq" id="WP_308956681.1">
    <property type="nucleotide sequence ID" value="NZ_JAVICY010000020.1"/>
</dbReference>
<keyword evidence="5" id="KW-0410">Iron transport</keyword>
<evidence type="ECO:0000256" key="15">
    <source>
        <dbReference type="PROSITE-ProRule" id="PRU10144"/>
    </source>
</evidence>
<keyword evidence="9" id="KW-0406">Ion transport</keyword>
<keyword evidence="12 19" id="KW-0675">Receptor</keyword>